<name>A0AAD5JX86_9FUNG</name>
<comment type="caution">
    <text evidence="1">The sequence shown here is derived from an EMBL/GenBank/DDBJ whole genome shotgun (WGS) entry which is preliminary data.</text>
</comment>
<evidence type="ECO:0000313" key="1">
    <source>
        <dbReference type="EMBL" id="KAI9258880.1"/>
    </source>
</evidence>
<dbReference type="EMBL" id="JAIXMP010000018">
    <property type="protein sequence ID" value="KAI9258880.1"/>
    <property type="molecule type" value="Genomic_DNA"/>
</dbReference>
<dbReference type="Proteomes" id="UP001209540">
    <property type="component" value="Unassembled WGS sequence"/>
</dbReference>
<dbReference type="AlphaFoldDB" id="A0AAD5JX86"/>
<keyword evidence="2" id="KW-1185">Reference proteome</keyword>
<organism evidence="1 2">
    <name type="scientific">Phascolomyces articulosus</name>
    <dbReference type="NCBI Taxonomy" id="60185"/>
    <lineage>
        <taxon>Eukaryota</taxon>
        <taxon>Fungi</taxon>
        <taxon>Fungi incertae sedis</taxon>
        <taxon>Mucoromycota</taxon>
        <taxon>Mucoromycotina</taxon>
        <taxon>Mucoromycetes</taxon>
        <taxon>Mucorales</taxon>
        <taxon>Lichtheimiaceae</taxon>
        <taxon>Phascolomyces</taxon>
    </lineage>
</organism>
<accession>A0AAD5JX86</accession>
<reference evidence="1" key="1">
    <citation type="journal article" date="2022" name="IScience">
        <title>Evolution of zygomycete secretomes and the origins of terrestrial fungal ecologies.</title>
        <authorList>
            <person name="Chang Y."/>
            <person name="Wang Y."/>
            <person name="Mondo S."/>
            <person name="Ahrendt S."/>
            <person name="Andreopoulos W."/>
            <person name="Barry K."/>
            <person name="Beard J."/>
            <person name="Benny G.L."/>
            <person name="Blankenship S."/>
            <person name="Bonito G."/>
            <person name="Cuomo C."/>
            <person name="Desiro A."/>
            <person name="Gervers K.A."/>
            <person name="Hundley H."/>
            <person name="Kuo A."/>
            <person name="LaButti K."/>
            <person name="Lang B.F."/>
            <person name="Lipzen A."/>
            <person name="O'Donnell K."/>
            <person name="Pangilinan J."/>
            <person name="Reynolds N."/>
            <person name="Sandor L."/>
            <person name="Smith M.E."/>
            <person name="Tsang A."/>
            <person name="Grigoriev I.V."/>
            <person name="Stajich J.E."/>
            <person name="Spatafora J.W."/>
        </authorList>
    </citation>
    <scope>NUCLEOTIDE SEQUENCE</scope>
    <source>
        <strain evidence="1">RSA 2281</strain>
    </source>
</reference>
<evidence type="ECO:0000313" key="2">
    <source>
        <dbReference type="Proteomes" id="UP001209540"/>
    </source>
</evidence>
<reference evidence="1" key="2">
    <citation type="submission" date="2023-02" db="EMBL/GenBank/DDBJ databases">
        <authorList>
            <consortium name="DOE Joint Genome Institute"/>
            <person name="Mondo S.J."/>
            <person name="Chang Y."/>
            <person name="Wang Y."/>
            <person name="Ahrendt S."/>
            <person name="Andreopoulos W."/>
            <person name="Barry K."/>
            <person name="Beard J."/>
            <person name="Benny G.L."/>
            <person name="Blankenship S."/>
            <person name="Bonito G."/>
            <person name="Cuomo C."/>
            <person name="Desiro A."/>
            <person name="Gervers K.A."/>
            <person name="Hundley H."/>
            <person name="Kuo A."/>
            <person name="LaButti K."/>
            <person name="Lang B.F."/>
            <person name="Lipzen A."/>
            <person name="O'Donnell K."/>
            <person name="Pangilinan J."/>
            <person name="Reynolds N."/>
            <person name="Sandor L."/>
            <person name="Smith M.W."/>
            <person name="Tsang A."/>
            <person name="Grigoriev I.V."/>
            <person name="Stajich J.E."/>
            <person name="Spatafora J.W."/>
        </authorList>
    </citation>
    <scope>NUCLEOTIDE SEQUENCE</scope>
    <source>
        <strain evidence="1">RSA 2281</strain>
    </source>
</reference>
<protein>
    <submittedName>
        <fullName evidence="1">Uncharacterized protein</fullName>
    </submittedName>
</protein>
<gene>
    <name evidence="1" type="ORF">BDA99DRAFT_103561</name>
</gene>
<proteinExistence type="predicted"/>
<sequence>MGIHFLCIVKSIKMVIIILLLLESLKSNLRYSIYIIYIYIYKGVTRKREKCMCYVCVCIELRVLWDDLNKDNTNYHNDNIHVVCKKTCFKQEEYKYRGRSVDGRTERKDVYGWGIYKYIKYYRKSNQIHYLKLIDDKRRSTAAVRMRSTNSASNKSFHD</sequence>